<reference evidence="2" key="2">
    <citation type="submission" date="2015-03" db="EMBL/GenBank/DDBJ databases">
        <authorList>
            <person name="Chow C.-E.T."/>
            <person name="Winget D.M."/>
            <person name="White R.A.III."/>
            <person name="Hallam S.J."/>
            <person name="Suttle C.A."/>
        </authorList>
    </citation>
    <scope>NUCLEOTIDE SEQUENCE</scope>
    <source>
        <strain evidence="2">Anoxic2_1</strain>
    </source>
</reference>
<organism evidence="2">
    <name type="scientific">uncultured marine virus</name>
    <dbReference type="NCBI Taxonomy" id="186617"/>
    <lineage>
        <taxon>Viruses</taxon>
        <taxon>environmental samples</taxon>
    </lineage>
</organism>
<reference evidence="2" key="1">
    <citation type="journal article" date="2015" name="Front. Microbiol.">
        <title>Combining genomic sequencing methods to explore viral diversity and reveal potential virus-host interactions.</title>
        <authorList>
            <person name="Chow C.E."/>
            <person name="Winget D.M."/>
            <person name="White R.A.III."/>
            <person name="Hallam S.J."/>
            <person name="Suttle C.A."/>
        </authorList>
    </citation>
    <scope>NUCLEOTIDE SEQUENCE</scope>
    <source>
        <strain evidence="2">Anoxic2_1</strain>
    </source>
</reference>
<feature type="compositionally biased region" description="Basic and acidic residues" evidence="1">
    <location>
        <begin position="533"/>
        <end position="545"/>
    </location>
</feature>
<accession>A0A0F7L3S2</accession>
<feature type="region of interest" description="Disordered" evidence="1">
    <location>
        <begin position="483"/>
        <end position="546"/>
    </location>
</feature>
<dbReference type="EMBL" id="KR029585">
    <property type="protein sequence ID" value="AKH46590.1"/>
    <property type="molecule type" value="Genomic_DNA"/>
</dbReference>
<sequence length="814" mass="87556">MTYIDDFVKGGYWPLQHFERDYDLDLRYVRYACRVDTRDKDGFYTVQDRTAGDVLGAVLWPVSGASQTEAIPPSGGSAIGDFVSVGTSFVLDAFKSGLKAGSEAIAAQKSQALAQSIGFHPWAPVSKDFMLKAANDLFPGGMSDADPKESTPAMAQRDVPGWAFGWPVVVVPAGIATADTTDPRPDIKAAAKDAARTTDSYMAWPLADGDGTADVRFTGQSIETSRSKSRLPSGWTGIVHAATDEHEQKLTFHPDFLGLSTEQLLPGGGANYTDPGLSTKVYGWTSRQGQGSFGLSESLDDLPAAPLHTLMQALRMSTDAGLETDSILCLVEPLMYTGNTLTSSFSGEQMSASHNLLSHAGTAFRLSDVLTGGAGDSDTHHVEKTQDGVLINRAHIKTDAPFWMDQGHDGPLAFERVTETDLMEGATRFRVRMRWDPTGNFGADNADYDVILEEFYSLGSSGEGAVADSPDGHWHWSVGLPIYVQEDDDPPPPKKKKKKKPGGGGTGGPKGDPPPPEGDPLPPGQLIGPWPMRPEDWDWNKEHPGQEIPKYPAGEGWLGPWPEPTNIIDGVLFDPAPNRQHKHHQHATVGSPHEWHVPGVAFRPTPVAGGDRHALDTRYNYNLTPGQVKEFTQRPVTARLEAFGHEDGTGRYSETCNNYALARYQDAESVSGGIVLTPPEIGIEHVAGVLDDAGLWKSHTYFVALAGDSATDTDVWFATGTPDVLTGGVNTGFRWGGYSDGVLAFESLSSTGTGSELLRMSSTTMTMATGKIFDGSSARVQISQGADTGRSETPMAGELYASNDKNLLRLTTET</sequence>
<protein>
    <submittedName>
        <fullName evidence="2">Uncharacterized protein</fullName>
    </submittedName>
</protein>
<feature type="compositionally biased region" description="Pro residues" evidence="1">
    <location>
        <begin position="511"/>
        <end position="523"/>
    </location>
</feature>
<proteinExistence type="predicted"/>
<name>A0A0F7L3S2_9VIRU</name>
<evidence type="ECO:0000313" key="2">
    <source>
        <dbReference type="EMBL" id="AKH46590.1"/>
    </source>
</evidence>
<evidence type="ECO:0000256" key="1">
    <source>
        <dbReference type="SAM" id="MobiDB-lite"/>
    </source>
</evidence>